<dbReference type="GO" id="GO:0160246">
    <property type="term" value="F:NADPH-iron-sulfur [2Fe-2S] protein oxidoreductase activity"/>
    <property type="evidence" value="ECO:0007669"/>
    <property type="project" value="InterPro"/>
</dbReference>
<dbReference type="InterPro" id="IPR003097">
    <property type="entry name" value="CysJ-like_FAD-binding"/>
</dbReference>
<keyword evidence="9" id="KW-0496">Mitochondrion</keyword>
<feature type="binding site" evidence="9">
    <location>
        <begin position="505"/>
        <end position="506"/>
    </location>
    <ligand>
        <name>NADP(+)</name>
        <dbReference type="ChEBI" id="CHEBI:58349"/>
    </ligand>
</feature>
<dbReference type="PROSITE" id="PS50902">
    <property type="entry name" value="FLAVODOXIN_LIKE"/>
    <property type="match status" value="1"/>
</dbReference>
<dbReference type="AlphaFoldDB" id="A0A9P5Q4C3"/>
<dbReference type="InterPro" id="IPR029039">
    <property type="entry name" value="Flavoprotein-like_sf"/>
</dbReference>
<feature type="binding site" evidence="9">
    <location>
        <begin position="371"/>
        <end position="374"/>
    </location>
    <ligand>
        <name>FAD</name>
        <dbReference type="ChEBI" id="CHEBI:57692"/>
    </ligand>
</feature>
<comment type="similarity">
    <text evidence="9">In the C-terminal section; belongs to the flavoprotein pyridine nucleotide cytochrome reductase family.</text>
</comment>
<keyword evidence="6 9" id="KW-0274">FAD</keyword>
<keyword evidence="13" id="KW-1185">Reference proteome</keyword>
<feature type="binding site" evidence="9">
    <location>
        <begin position="11"/>
        <end position="16"/>
    </location>
    <ligand>
        <name>FMN</name>
        <dbReference type="ChEBI" id="CHEBI:58210"/>
    </ligand>
</feature>
<dbReference type="InterPro" id="IPR001094">
    <property type="entry name" value="Flavdoxin-like"/>
</dbReference>
<dbReference type="OrthoDB" id="1856718at2759"/>
<dbReference type="GO" id="GO:0016226">
    <property type="term" value="P:iron-sulfur cluster assembly"/>
    <property type="evidence" value="ECO:0007669"/>
    <property type="project" value="UniProtKB-UniRule"/>
</dbReference>
<protein>
    <recommendedName>
        <fullName evidence="9">NADPH-dependent diflavin oxidoreductase 1</fullName>
        <ecNumber evidence="9">1.18.1.-</ecNumber>
    </recommendedName>
    <alternativeName>
        <fullName evidence="9">NADPH-dependent FMN and FAD-containing oxidoreductase</fullName>
    </alternativeName>
</protein>
<dbReference type="EMBL" id="JADNRY010000013">
    <property type="protein sequence ID" value="KAF9074458.1"/>
    <property type="molecule type" value="Genomic_DNA"/>
</dbReference>
<evidence type="ECO:0000256" key="9">
    <source>
        <dbReference type="HAMAP-Rule" id="MF_03178"/>
    </source>
</evidence>
<keyword evidence="5 9" id="KW-0288">FMN</keyword>
<proteinExistence type="inferred from homology"/>
<evidence type="ECO:0000256" key="7">
    <source>
        <dbReference type="ARBA" id="ARBA00022857"/>
    </source>
</evidence>
<sequence>MTQNVLILYATETGTAQDTADRVARECRRIHIPTQVLSMDRYPQEDLVSETLVIFIVSTTGSGTEPRSMTTLWNMLLRSDLPEDLFEDLHFAVFGLGDTAYEKFCWPAKRLTRRLEGLGAVKICETGEGDEQHLIGIDGALVPWLRYLSASLLALIPPIPDQRIIPLDETPPSRVALVERSSPSPKWHVDPLDQDHEYRTAMVKCNTRITAQDWHQDVRHIELDFEDDIEYFPGDVAVVHPITDIDDVESFLSFMGWANTADNLLEIKHMYKDQSLPDHLPRFATLRTIFSRYLDFNAVPRRTFFGYLRHFTSDEAEKERLDEFLSHEHADELYDYCYRVKRTIQEVLSEFRKVQIPIDYIFDVFPPLRPRQFSIASSSKANPRSHPRSIHLCVAIVKYKTKLKIPRRGVCTRYLSGLKSGDLLRICLLKGFIRLPTNDDTPVVCVGPGTGIAPMRAVIEERIHRKAFKNTLYFGCRSASKDQHYTEEWQRYSLDKVLTYRVAFSRDGPEGVKRTYVQDLIIADAAQIWKLLDENGAYLFISGSSNKMPAAVKAALRSAAIKYGARSEEDASQYILALERSGRLIEECWS</sequence>
<dbReference type="Proteomes" id="UP000772434">
    <property type="component" value="Unassembled WGS sequence"/>
</dbReference>
<dbReference type="PROSITE" id="PS51384">
    <property type="entry name" value="FAD_FR"/>
    <property type="match status" value="1"/>
</dbReference>
<dbReference type="GO" id="GO:0050661">
    <property type="term" value="F:NADP binding"/>
    <property type="evidence" value="ECO:0007669"/>
    <property type="project" value="UniProtKB-UniRule"/>
</dbReference>
<comment type="caution">
    <text evidence="12">The sequence shown here is derived from an EMBL/GenBank/DDBJ whole genome shotgun (WGS) entry which is preliminary data.</text>
</comment>
<keyword evidence="8 9" id="KW-0560">Oxidoreductase</keyword>
<comment type="cofactor">
    <cofactor evidence="1 9">
        <name>FMN</name>
        <dbReference type="ChEBI" id="CHEBI:58210"/>
    </cofactor>
</comment>
<evidence type="ECO:0000256" key="5">
    <source>
        <dbReference type="ARBA" id="ARBA00022643"/>
    </source>
</evidence>
<dbReference type="FunFam" id="3.40.50.80:FF:000032">
    <property type="entry name" value="NADPH-dependent diflavin oxidoreductase 1"/>
    <property type="match status" value="1"/>
</dbReference>
<evidence type="ECO:0000259" key="11">
    <source>
        <dbReference type="PROSITE" id="PS51384"/>
    </source>
</evidence>
<evidence type="ECO:0000313" key="13">
    <source>
        <dbReference type="Proteomes" id="UP000772434"/>
    </source>
</evidence>
<dbReference type="HAMAP" id="MF_03178">
    <property type="entry name" value="NDOR1"/>
    <property type="match status" value="1"/>
</dbReference>
<dbReference type="InterPro" id="IPR008254">
    <property type="entry name" value="Flavodoxin/NO_synth"/>
</dbReference>
<dbReference type="SUPFAM" id="SSF63380">
    <property type="entry name" value="Riboflavin synthase domain-like"/>
    <property type="match status" value="1"/>
</dbReference>
<feature type="domain" description="Flavodoxin-like" evidence="10">
    <location>
        <begin position="5"/>
        <end position="149"/>
    </location>
</feature>
<feature type="binding site" evidence="9">
    <location>
        <position position="589"/>
    </location>
    <ligand>
        <name>FAD</name>
        <dbReference type="ChEBI" id="CHEBI:57692"/>
    </ligand>
</feature>
<dbReference type="PRINTS" id="PR00369">
    <property type="entry name" value="FLAVODOXIN"/>
</dbReference>
<dbReference type="Gene3D" id="3.40.50.80">
    <property type="entry name" value="Nucleotide-binding domain of ferredoxin-NADP reductase (FNR) module"/>
    <property type="match status" value="1"/>
</dbReference>
<comment type="caution">
    <text evidence="9">Lacks conserved residue(s) required for the propagation of feature annotation.</text>
</comment>
<evidence type="ECO:0000256" key="6">
    <source>
        <dbReference type="ARBA" id="ARBA00022827"/>
    </source>
</evidence>
<keyword evidence="4 9" id="KW-0285">Flavoprotein</keyword>
<dbReference type="PANTHER" id="PTHR19384">
    <property type="entry name" value="NITRIC OXIDE SYNTHASE-RELATED"/>
    <property type="match status" value="1"/>
</dbReference>
<organism evidence="12 13">
    <name type="scientific">Rhodocollybia butyracea</name>
    <dbReference type="NCBI Taxonomy" id="206335"/>
    <lineage>
        <taxon>Eukaryota</taxon>
        <taxon>Fungi</taxon>
        <taxon>Dikarya</taxon>
        <taxon>Basidiomycota</taxon>
        <taxon>Agaricomycotina</taxon>
        <taxon>Agaricomycetes</taxon>
        <taxon>Agaricomycetidae</taxon>
        <taxon>Agaricales</taxon>
        <taxon>Marasmiineae</taxon>
        <taxon>Omphalotaceae</taxon>
        <taxon>Rhodocollybia</taxon>
    </lineage>
</organism>
<dbReference type="Gene3D" id="2.40.30.10">
    <property type="entry name" value="Translation factors"/>
    <property type="match status" value="1"/>
</dbReference>
<dbReference type="SUPFAM" id="SSF52343">
    <property type="entry name" value="Ferredoxin reductase-like, C-terminal NADP-linked domain"/>
    <property type="match status" value="1"/>
</dbReference>
<dbReference type="EC" id="1.18.1.-" evidence="9"/>
<comment type="function">
    <text evidence="9">NADPH-dependent reductase which is a central component of the cytosolic iron-sulfur (Fe-S) protein assembly (CIA) machinery. Transfers electrons from NADPH via its FAD and FMN prosthetic groups to the [2Fe-2S] cluster of DRE2, another key component of the CIA machinery. In turn, this reduced cluster provides electrons for assembly of cytosolic iron-sulfur cluster proteins. Positively controls H(2)O(2)-induced cell death.</text>
</comment>
<dbReference type="GO" id="GO:0010181">
    <property type="term" value="F:FMN binding"/>
    <property type="evidence" value="ECO:0007669"/>
    <property type="project" value="UniProtKB-UniRule"/>
</dbReference>
<dbReference type="Pfam" id="PF00258">
    <property type="entry name" value="Flavodoxin_1"/>
    <property type="match status" value="1"/>
</dbReference>
<evidence type="ECO:0000256" key="4">
    <source>
        <dbReference type="ARBA" id="ARBA00022630"/>
    </source>
</evidence>
<evidence type="ECO:0000259" key="10">
    <source>
        <dbReference type="PROSITE" id="PS50902"/>
    </source>
</evidence>
<comment type="similarity">
    <text evidence="9">Belongs to the NADPH-dependent diflavin oxidoreductase NDOR1 family.</text>
</comment>
<feature type="binding site" evidence="9">
    <location>
        <begin position="409"/>
        <end position="412"/>
    </location>
    <ligand>
        <name>FAD</name>
        <dbReference type="ChEBI" id="CHEBI:57692"/>
    </ligand>
</feature>
<keyword evidence="7 9" id="KW-0521">NADP</keyword>
<dbReference type="InterPro" id="IPR017938">
    <property type="entry name" value="Riboflavin_synthase-like_b-brl"/>
</dbReference>
<feature type="binding site" evidence="9">
    <location>
        <position position="450"/>
    </location>
    <ligand>
        <name>NADP(+)</name>
        <dbReference type="ChEBI" id="CHEBI:58349"/>
    </ligand>
</feature>
<evidence type="ECO:0000256" key="3">
    <source>
        <dbReference type="ARBA" id="ARBA00022490"/>
    </source>
</evidence>
<feature type="binding site" evidence="9">
    <location>
        <begin position="514"/>
        <end position="518"/>
    </location>
    <ligand>
        <name>NADP(+)</name>
        <dbReference type="ChEBI" id="CHEBI:58349"/>
    </ligand>
</feature>
<dbReference type="Pfam" id="PF00175">
    <property type="entry name" value="NAD_binding_1"/>
    <property type="match status" value="1"/>
</dbReference>
<feature type="binding site" evidence="9">
    <location>
        <position position="131"/>
    </location>
    <ligand>
        <name>FMN</name>
        <dbReference type="ChEBI" id="CHEBI:58210"/>
    </ligand>
</feature>
<feature type="domain" description="FAD-binding FR-type" evidence="11">
    <location>
        <begin position="196"/>
        <end position="436"/>
    </location>
</feature>
<evidence type="ECO:0000313" key="12">
    <source>
        <dbReference type="EMBL" id="KAF9074458.1"/>
    </source>
</evidence>
<dbReference type="InterPro" id="IPR001433">
    <property type="entry name" value="OxRdtase_FAD/NAD-bd"/>
</dbReference>
<dbReference type="GO" id="GO:0005739">
    <property type="term" value="C:mitochondrion"/>
    <property type="evidence" value="ECO:0007669"/>
    <property type="project" value="UniProtKB-SubCell"/>
</dbReference>
<dbReference type="InterPro" id="IPR028879">
    <property type="entry name" value="NDOR1"/>
</dbReference>
<reference evidence="12" key="1">
    <citation type="submission" date="2020-11" db="EMBL/GenBank/DDBJ databases">
        <authorList>
            <consortium name="DOE Joint Genome Institute"/>
            <person name="Ahrendt S."/>
            <person name="Riley R."/>
            <person name="Andreopoulos W."/>
            <person name="Labutti K."/>
            <person name="Pangilinan J."/>
            <person name="Ruiz-Duenas F.J."/>
            <person name="Barrasa J.M."/>
            <person name="Sanchez-Garcia M."/>
            <person name="Camarero S."/>
            <person name="Miyauchi S."/>
            <person name="Serrano A."/>
            <person name="Linde D."/>
            <person name="Babiker R."/>
            <person name="Drula E."/>
            <person name="Ayuso-Fernandez I."/>
            <person name="Pacheco R."/>
            <person name="Padilla G."/>
            <person name="Ferreira P."/>
            <person name="Barriuso J."/>
            <person name="Kellner H."/>
            <person name="Castanera R."/>
            <person name="Alfaro M."/>
            <person name="Ramirez L."/>
            <person name="Pisabarro A.G."/>
            <person name="Kuo A."/>
            <person name="Tritt A."/>
            <person name="Lipzen A."/>
            <person name="He G."/>
            <person name="Yan M."/>
            <person name="Ng V."/>
            <person name="Cullen D."/>
            <person name="Martin F."/>
            <person name="Rosso M.-N."/>
            <person name="Henrissat B."/>
            <person name="Hibbett D."/>
            <person name="Martinez A.T."/>
            <person name="Grigoriev I.V."/>
        </authorList>
    </citation>
    <scope>NUCLEOTIDE SEQUENCE</scope>
    <source>
        <strain evidence="12">AH 40177</strain>
    </source>
</reference>
<dbReference type="GO" id="GO:0005829">
    <property type="term" value="C:cytosol"/>
    <property type="evidence" value="ECO:0007669"/>
    <property type="project" value="TreeGrafter"/>
</dbReference>
<evidence type="ECO:0000256" key="2">
    <source>
        <dbReference type="ARBA" id="ARBA00001974"/>
    </source>
</evidence>
<comment type="similarity">
    <text evidence="9">In the N-terminal section; belongs to the flavodoxin family.</text>
</comment>
<dbReference type="SUPFAM" id="SSF52218">
    <property type="entry name" value="Flavoproteins"/>
    <property type="match status" value="1"/>
</dbReference>
<dbReference type="InterPro" id="IPR001709">
    <property type="entry name" value="Flavoprot_Pyr_Nucl_cyt_Rdtase"/>
</dbReference>
<dbReference type="InterPro" id="IPR017927">
    <property type="entry name" value="FAD-bd_FR_type"/>
</dbReference>
<dbReference type="InterPro" id="IPR023173">
    <property type="entry name" value="NADPH_Cyt_P450_Rdtase_alpha"/>
</dbReference>
<dbReference type="InterPro" id="IPR039261">
    <property type="entry name" value="FNR_nucleotide-bd"/>
</dbReference>
<keyword evidence="3 9" id="KW-0963">Cytoplasm</keyword>
<dbReference type="GO" id="GO:0050660">
    <property type="term" value="F:flavin adenine dinucleotide binding"/>
    <property type="evidence" value="ECO:0007669"/>
    <property type="project" value="UniProtKB-UniRule"/>
</dbReference>
<dbReference type="Gene3D" id="1.20.990.10">
    <property type="entry name" value="NADPH-cytochrome p450 Reductase, Chain A, domain 3"/>
    <property type="match status" value="1"/>
</dbReference>
<evidence type="ECO:0000256" key="1">
    <source>
        <dbReference type="ARBA" id="ARBA00001917"/>
    </source>
</evidence>
<comment type="subunit">
    <text evidence="9">Interacts with DRE2; as part of the cytosolic iron-sulfur (Fe-S) protein assembly (CIA) machinery.</text>
</comment>
<dbReference type="GO" id="GO:0016651">
    <property type="term" value="F:oxidoreductase activity, acting on NAD(P)H"/>
    <property type="evidence" value="ECO:0007669"/>
    <property type="project" value="UniProtKB-UniRule"/>
</dbReference>
<comment type="subcellular location">
    <subcellularLocation>
        <location evidence="9">Cytoplasm</location>
    </subcellularLocation>
    <subcellularLocation>
        <location evidence="9">Mitochondrion</location>
    </subcellularLocation>
    <text evidence="9">Relocalizes to mitochondria after H(2)O(2) exposure.</text>
</comment>
<feature type="binding site" evidence="9">
    <location>
        <begin position="58"/>
        <end position="61"/>
    </location>
    <ligand>
        <name>FMN</name>
        <dbReference type="ChEBI" id="CHEBI:58210"/>
    </ligand>
</feature>
<dbReference type="PANTHER" id="PTHR19384:SF10">
    <property type="entry name" value="NADPH-DEPENDENT DIFLAVIN OXIDOREDUCTASE 1"/>
    <property type="match status" value="1"/>
</dbReference>
<evidence type="ECO:0000256" key="8">
    <source>
        <dbReference type="ARBA" id="ARBA00023002"/>
    </source>
</evidence>
<name>A0A9P5Q4C3_9AGAR</name>
<gene>
    <name evidence="9" type="primary">TAH18</name>
    <name evidence="12" type="ORF">BDP27DRAFT_1474135</name>
</gene>
<comment type="catalytic activity">
    <reaction evidence="9">
        <text>2 oxidized [2Fe-2S]-[protein] + NADPH = 2 reduced [2Fe-2S]-[protein] + NADP(+) + H(+)</text>
        <dbReference type="Rhea" id="RHEA:67716"/>
        <dbReference type="Rhea" id="RHEA-COMP:17327"/>
        <dbReference type="Rhea" id="RHEA-COMP:17328"/>
        <dbReference type="ChEBI" id="CHEBI:15378"/>
        <dbReference type="ChEBI" id="CHEBI:33737"/>
        <dbReference type="ChEBI" id="CHEBI:33738"/>
        <dbReference type="ChEBI" id="CHEBI:57783"/>
        <dbReference type="ChEBI" id="CHEBI:58349"/>
    </reaction>
</comment>
<accession>A0A9P5Q4C3</accession>
<dbReference type="Pfam" id="PF00667">
    <property type="entry name" value="FAD_binding_1"/>
    <property type="match status" value="1"/>
</dbReference>
<dbReference type="PRINTS" id="PR00371">
    <property type="entry name" value="FPNCR"/>
</dbReference>
<comment type="cofactor">
    <cofactor evidence="2 9">
        <name>FAD</name>
        <dbReference type="ChEBI" id="CHEBI:57692"/>
    </cofactor>
</comment>
<dbReference type="Gene3D" id="3.40.50.360">
    <property type="match status" value="1"/>
</dbReference>